<sequence>MNKIFLYLLFFVLPITVLSQNLEYKQLNNISYYDTNQQDTYKKEKCLLDIYYPKSKKKVPVIIWFHGGGLTSGNKEIPEALKNTGYCIVGVGYRLSPKVKAEKSIEDATAAVAWVLKNIEHYNGDSEAVFVSGHSAGGYLALMTVMDQNLLKKHKLDTNTIAGLIPFSGHTITHFTIRAEQGINGEQPIVDRFAPLFYVRGDAPPILLITGDRELEMLGRYEENAYFYRMMKVNGQKNISLYEMDGYGHNMGYPAFPLLLNFVKKQTKDKKSH</sequence>
<gene>
    <name evidence="3" type="ORF">FF125_02920</name>
</gene>
<dbReference type="RefSeq" id="WP_138948371.1">
    <property type="nucleotide sequence ID" value="NZ_CP040749.1"/>
</dbReference>
<dbReference type="InterPro" id="IPR029058">
    <property type="entry name" value="AB_hydrolase_fold"/>
</dbReference>
<dbReference type="SUPFAM" id="SSF53474">
    <property type="entry name" value="alpha/beta-Hydrolases"/>
    <property type="match status" value="1"/>
</dbReference>
<reference evidence="3 4" key="1">
    <citation type="submission" date="2019-05" db="EMBL/GenBank/DDBJ databases">
        <title>Algicella ahnfeltiae gen. nov., sp. nov., a novel marine bacterium of the family Flavobacteriaceae isolated from a red alga.</title>
        <authorList>
            <person name="Nedashkovskaya O.I."/>
            <person name="Kukhlevskiy A.D."/>
            <person name="Kim S.-G."/>
            <person name="Zhukova N.V."/>
            <person name="Mikhailov V.V."/>
        </authorList>
    </citation>
    <scope>NUCLEOTIDE SEQUENCE [LARGE SCALE GENOMIC DNA]</scope>
    <source>
        <strain evidence="3 4">10Alg115</strain>
    </source>
</reference>
<protein>
    <submittedName>
        <fullName evidence="3">Alpha/beta hydrolase</fullName>
    </submittedName>
</protein>
<evidence type="ECO:0000259" key="2">
    <source>
        <dbReference type="Pfam" id="PF20434"/>
    </source>
</evidence>
<dbReference type="AlphaFoldDB" id="A0A5B7TLZ5"/>
<keyword evidence="4" id="KW-1185">Reference proteome</keyword>
<dbReference type="PANTHER" id="PTHR48081">
    <property type="entry name" value="AB HYDROLASE SUPERFAMILY PROTEIN C4A8.06C"/>
    <property type="match status" value="1"/>
</dbReference>
<dbReference type="InterPro" id="IPR049492">
    <property type="entry name" value="BD-FAE-like_dom"/>
</dbReference>
<accession>A0A5B7TLZ5</accession>
<name>A0A5B7TLZ5_9FLAO</name>
<evidence type="ECO:0000313" key="3">
    <source>
        <dbReference type="EMBL" id="QCX37435.1"/>
    </source>
</evidence>
<keyword evidence="1 3" id="KW-0378">Hydrolase</keyword>
<feature type="domain" description="BD-FAE-like" evidence="2">
    <location>
        <begin position="48"/>
        <end position="213"/>
    </location>
</feature>
<dbReference type="GO" id="GO:0016787">
    <property type="term" value="F:hydrolase activity"/>
    <property type="evidence" value="ECO:0007669"/>
    <property type="project" value="UniProtKB-KW"/>
</dbReference>
<proteinExistence type="predicted"/>
<organism evidence="3 4">
    <name type="scientific">Aureibaculum algae</name>
    <dbReference type="NCBI Taxonomy" id="2584122"/>
    <lineage>
        <taxon>Bacteria</taxon>
        <taxon>Pseudomonadati</taxon>
        <taxon>Bacteroidota</taxon>
        <taxon>Flavobacteriia</taxon>
        <taxon>Flavobacteriales</taxon>
        <taxon>Flavobacteriaceae</taxon>
        <taxon>Aureibaculum</taxon>
    </lineage>
</organism>
<evidence type="ECO:0000256" key="1">
    <source>
        <dbReference type="ARBA" id="ARBA00022801"/>
    </source>
</evidence>
<evidence type="ECO:0000313" key="4">
    <source>
        <dbReference type="Proteomes" id="UP000306229"/>
    </source>
</evidence>
<dbReference type="PANTHER" id="PTHR48081:SF9">
    <property type="entry name" value="CARBOXYLESTERASE"/>
    <property type="match status" value="1"/>
</dbReference>
<dbReference type="Pfam" id="PF20434">
    <property type="entry name" value="BD-FAE"/>
    <property type="match status" value="1"/>
</dbReference>
<dbReference type="KEGG" id="fbe:FF125_02920"/>
<dbReference type="EMBL" id="CP040749">
    <property type="protein sequence ID" value="QCX37435.1"/>
    <property type="molecule type" value="Genomic_DNA"/>
</dbReference>
<dbReference type="InterPro" id="IPR050300">
    <property type="entry name" value="GDXG_lipolytic_enzyme"/>
</dbReference>
<dbReference type="OrthoDB" id="9777975at2"/>
<dbReference type="Proteomes" id="UP000306229">
    <property type="component" value="Chromosome"/>
</dbReference>
<dbReference type="Gene3D" id="3.40.50.1820">
    <property type="entry name" value="alpha/beta hydrolase"/>
    <property type="match status" value="1"/>
</dbReference>